<evidence type="ECO:0000313" key="1">
    <source>
        <dbReference type="EMBL" id="KAG8179707.1"/>
    </source>
</evidence>
<keyword evidence="2" id="KW-1185">Reference proteome</keyword>
<name>A0AAV6U5Z6_9ARAC</name>
<dbReference type="Proteomes" id="UP000827092">
    <property type="component" value="Unassembled WGS sequence"/>
</dbReference>
<protein>
    <recommendedName>
        <fullName evidence="3">Secreted protein</fullName>
    </recommendedName>
</protein>
<reference evidence="1 2" key="1">
    <citation type="journal article" date="2022" name="Nat. Ecol. Evol.">
        <title>A masculinizing supergene underlies an exaggerated male reproductive morph in a spider.</title>
        <authorList>
            <person name="Hendrickx F."/>
            <person name="De Corte Z."/>
            <person name="Sonet G."/>
            <person name="Van Belleghem S.M."/>
            <person name="Kostlbacher S."/>
            <person name="Vangestel C."/>
        </authorList>
    </citation>
    <scope>NUCLEOTIDE SEQUENCE [LARGE SCALE GENOMIC DNA]</scope>
    <source>
        <strain evidence="1">W744_W776</strain>
    </source>
</reference>
<sequence>MQTTKVFVKKVLLHNSKVAVVFWNVVLGHVCASNRLRPARPMTGPDRRRARNKGIIHATSFGVSYAQAREEGSRRSSIFVFQQRPLVSGVSSALHLPQVIV</sequence>
<dbReference type="EMBL" id="JAFNEN010000606">
    <property type="protein sequence ID" value="KAG8179707.1"/>
    <property type="molecule type" value="Genomic_DNA"/>
</dbReference>
<organism evidence="1 2">
    <name type="scientific">Oedothorax gibbosus</name>
    <dbReference type="NCBI Taxonomy" id="931172"/>
    <lineage>
        <taxon>Eukaryota</taxon>
        <taxon>Metazoa</taxon>
        <taxon>Ecdysozoa</taxon>
        <taxon>Arthropoda</taxon>
        <taxon>Chelicerata</taxon>
        <taxon>Arachnida</taxon>
        <taxon>Araneae</taxon>
        <taxon>Araneomorphae</taxon>
        <taxon>Entelegynae</taxon>
        <taxon>Araneoidea</taxon>
        <taxon>Linyphiidae</taxon>
        <taxon>Erigoninae</taxon>
        <taxon>Oedothorax</taxon>
    </lineage>
</organism>
<accession>A0AAV6U5Z6</accession>
<proteinExistence type="predicted"/>
<comment type="caution">
    <text evidence="1">The sequence shown here is derived from an EMBL/GenBank/DDBJ whole genome shotgun (WGS) entry which is preliminary data.</text>
</comment>
<evidence type="ECO:0000313" key="2">
    <source>
        <dbReference type="Proteomes" id="UP000827092"/>
    </source>
</evidence>
<dbReference type="AlphaFoldDB" id="A0AAV6U5Z6"/>
<gene>
    <name evidence="1" type="ORF">JTE90_006613</name>
</gene>
<evidence type="ECO:0008006" key="3">
    <source>
        <dbReference type="Google" id="ProtNLM"/>
    </source>
</evidence>